<evidence type="ECO:0000256" key="1">
    <source>
        <dbReference type="ARBA" id="ARBA00023015"/>
    </source>
</evidence>
<dbReference type="InterPro" id="IPR050109">
    <property type="entry name" value="HTH-type_TetR-like_transc_reg"/>
</dbReference>
<feature type="DNA-binding region" description="H-T-H motif" evidence="4">
    <location>
        <begin position="34"/>
        <end position="53"/>
    </location>
</feature>
<gene>
    <name evidence="6" type="ORF">F0L68_24880</name>
</gene>
<dbReference type="RefSeq" id="WP_149852215.1">
    <property type="nucleotide sequence ID" value="NZ_VUOB01000045.1"/>
</dbReference>
<proteinExistence type="predicted"/>
<dbReference type="InterPro" id="IPR009057">
    <property type="entry name" value="Homeodomain-like_sf"/>
</dbReference>
<dbReference type="PANTHER" id="PTHR30055">
    <property type="entry name" value="HTH-TYPE TRANSCRIPTIONAL REGULATOR RUTR"/>
    <property type="match status" value="1"/>
</dbReference>
<keyword evidence="2 4" id="KW-0238">DNA-binding</keyword>
<dbReference type="AlphaFoldDB" id="A0A5B2X2N8"/>
<dbReference type="Gene3D" id="1.10.357.10">
    <property type="entry name" value="Tetracycline Repressor, domain 2"/>
    <property type="match status" value="1"/>
</dbReference>
<evidence type="ECO:0000259" key="5">
    <source>
        <dbReference type="PROSITE" id="PS50977"/>
    </source>
</evidence>
<reference evidence="6 7" key="2">
    <citation type="submission" date="2019-09" db="EMBL/GenBank/DDBJ databases">
        <authorList>
            <person name="Jin C."/>
        </authorList>
    </citation>
    <scope>NUCLEOTIDE SEQUENCE [LARGE SCALE GENOMIC DNA]</scope>
    <source>
        <strain evidence="6 7">AN110305</strain>
    </source>
</reference>
<evidence type="ECO:0000256" key="2">
    <source>
        <dbReference type="ARBA" id="ARBA00023125"/>
    </source>
</evidence>
<reference evidence="6 7" key="1">
    <citation type="submission" date="2019-09" db="EMBL/GenBank/DDBJ databases">
        <title>Goodfellowia gen. nov., a new genus of the Pseudonocardineae related to Actinoalloteichus, containing Goodfellowia coeruleoviolacea gen. nov., comb. nov. gen. nov., comb. nov.</title>
        <authorList>
            <person name="Labeda D."/>
        </authorList>
    </citation>
    <scope>NUCLEOTIDE SEQUENCE [LARGE SCALE GENOMIC DNA]</scope>
    <source>
        <strain evidence="6 7">AN110305</strain>
    </source>
</reference>
<keyword evidence="7" id="KW-1185">Reference proteome</keyword>
<keyword evidence="1" id="KW-0805">Transcription regulation</keyword>
<name>A0A5B2X2N8_9PSEU</name>
<dbReference type="SUPFAM" id="SSF46689">
    <property type="entry name" value="Homeodomain-like"/>
    <property type="match status" value="1"/>
</dbReference>
<dbReference type="Pfam" id="PF00440">
    <property type="entry name" value="TetR_N"/>
    <property type="match status" value="1"/>
</dbReference>
<dbReference type="GO" id="GO:0003700">
    <property type="term" value="F:DNA-binding transcription factor activity"/>
    <property type="evidence" value="ECO:0007669"/>
    <property type="project" value="TreeGrafter"/>
</dbReference>
<organism evidence="6 7">
    <name type="scientific">Solihabitans fulvus</name>
    <dbReference type="NCBI Taxonomy" id="1892852"/>
    <lineage>
        <taxon>Bacteria</taxon>
        <taxon>Bacillati</taxon>
        <taxon>Actinomycetota</taxon>
        <taxon>Actinomycetes</taxon>
        <taxon>Pseudonocardiales</taxon>
        <taxon>Pseudonocardiaceae</taxon>
        <taxon>Solihabitans</taxon>
    </lineage>
</organism>
<evidence type="ECO:0000313" key="6">
    <source>
        <dbReference type="EMBL" id="KAA2257536.1"/>
    </source>
</evidence>
<keyword evidence="3" id="KW-0804">Transcription</keyword>
<dbReference type="OrthoDB" id="3480570at2"/>
<feature type="domain" description="HTH tetR-type" evidence="5">
    <location>
        <begin position="11"/>
        <end position="71"/>
    </location>
</feature>
<dbReference type="Proteomes" id="UP000323454">
    <property type="component" value="Unassembled WGS sequence"/>
</dbReference>
<dbReference type="PANTHER" id="PTHR30055:SF234">
    <property type="entry name" value="HTH-TYPE TRANSCRIPTIONAL REGULATOR BETI"/>
    <property type="match status" value="1"/>
</dbReference>
<dbReference type="InterPro" id="IPR001647">
    <property type="entry name" value="HTH_TetR"/>
</dbReference>
<evidence type="ECO:0000256" key="4">
    <source>
        <dbReference type="PROSITE-ProRule" id="PRU00335"/>
    </source>
</evidence>
<dbReference type="EMBL" id="VUOB01000045">
    <property type="protein sequence ID" value="KAA2257536.1"/>
    <property type="molecule type" value="Genomic_DNA"/>
</dbReference>
<evidence type="ECO:0000256" key="3">
    <source>
        <dbReference type="ARBA" id="ARBA00023163"/>
    </source>
</evidence>
<evidence type="ECO:0000313" key="7">
    <source>
        <dbReference type="Proteomes" id="UP000323454"/>
    </source>
</evidence>
<sequence>MPPTRVRRSPAEARALILEAAEGILIEGGPSAVQMRAVAQRLDMTDAGVAHHFGSRAGLLVELLRHGGRRIRDAVAQATEGWVANGETVAYLVDRVATVYEDGYGELAVALHAAGWRDEGTGMLDPVVEALHAARRRRGGRPRREDTRLAVAALHQALATDPSYGAAFRRSAGIAADAAADPTAQRRWWARTLTSVLGLD</sequence>
<accession>A0A5B2X2N8</accession>
<comment type="caution">
    <text evidence="6">The sequence shown here is derived from an EMBL/GenBank/DDBJ whole genome shotgun (WGS) entry which is preliminary data.</text>
</comment>
<dbReference type="GO" id="GO:0000976">
    <property type="term" value="F:transcription cis-regulatory region binding"/>
    <property type="evidence" value="ECO:0007669"/>
    <property type="project" value="TreeGrafter"/>
</dbReference>
<dbReference type="PROSITE" id="PS50977">
    <property type="entry name" value="HTH_TETR_2"/>
    <property type="match status" value="1"/>
</dbReference>
<protein>
    <submittedName>
        <fullName evidence="6">TetR/AcrR family transcriptional regulator</fullName>
    </submittedName>
</protein>